<organism evidence="14 15">
    <name type="scientific">Lasius platythorax</name>
    <dbReference type="NCBI Taxonomy" id="488582"/>
    <lineage>
        <taxon>Eukaryota</taxon>
        <taxon>Metazoa</taxon>
        <taxon>Ecdysozoa</taxon>
        <taxon>Arthropoda</taxon>
        <taxon>Hexapoda</taxon>
        <taxon>Insecta</taxon>
        <taxon>Pterygota</taxon>
        <taxon>Neoptera</taxon>
        <taxon>Endopterygota</taxon>
        <taxon>Hymenoptera</taxon>
        <taxon>Apocrita</taxon>
        <taxon>Aculeata</taxon>
        <taxon>Formicoidea</taxon>
        <taxon>Formicidae</taxon>
        <taxon>Formicinae</taxon>
        <taxon>Lasius</taxon>
        <taxon>Lasius</taxon>
    </lineage>
</organism>
<evidence type="ECO:0000256" key="9">
    <source>
        <dbReference type="ARBA" id="ARBA00022801"/>
    </source>
</evidence>
<evidence type="ECO:0000256" key="11">
    <source>
        <dbReference type="ARBA" id="ARBA00030126"/>
    </source>
</evidence>
<keyword evidence="15" id="KW-1185">Reference proteome</keyword>
<evidence type="ECO:0000256" key="4">
    <source>
        <dbReference type="ARBA" id="ARBA00006958"/>
    </source>
</evidence>
<dbReference type="GO" id="GO:0016787">
    <property type="term" value="F:hydrolase activity"/>
    <property type="evidence" value="ECO:0007669"/>
    <property type="project" value="UniProtKB-KW"/>
</dbReference>
<keyword evidence="6" id="KW-0963">Cytoplasm</keyword>
<evidence type="ECO:0000256" key="1">
    <source>
        <dbReference type="ARBA" id="ARBA00001968"/>
    </source>
</evidence>
<accession>A0AAV2NMV3</accession>
<keyword evidence="10" id="KW-0539">Nucleus</keyword>
<sequence>MDANRKRFLAIVLTSQIQQLADMSSSDSDEEEFSIVENMFKKRRKVHRITNYVETILPMLTNLEFKAHFRMLPQTFDYLLSVIEHKLEREVAGMPMISPRKQCLLALWRLATPDSLRSISERFDVGRSTALYITRRVVSAIVELAPNVIKWPTNERVAEVWAGFEATSGFPKVIGAIDGTHINIIAPKNCPEAYINRKGHHSIQLQAICDHTCKFIHCYVGHAGSVHDQRVFRLSEVQSYLGDVSKFPLHCHLIGDLAYKLHENLLIPYRDNGHMTRRQRNYNFMHASARMAIERAFGLLKGRFRSLLTVLAMNRVDLIPMHIIACCVLHNICLMRGDELNIEEHEDVQEIDCAIVNDENMRDAVHTGTAKRDMIAETLRIRNV</sequence>
<evidence type="ECO:0000256" key="10">
    <source>
        <dbReference type="ARBA" id="ARBA00023242"/>
    </source>
</evidence>
<dbReference type="InterPro" id="IPR045249">
    <property type="entry name" value="HARBI1-like"/>
</dbReference>
<evidence type="ECO:0000256" key="3">
    <source>
        <dbReference type="ARBA" id="ARBA00004496"/>
    </source>
</evidence>
<dbReference type="PANTHER" id="PTHR22930:SF85">
    <property type="entry name" value="GH03217P-RELATED"/>
    <property type="match status" value="1"/>
</dbReference>
<reference evidence="14" key="1">
    <citation type="submission" date="2024-04" db="EMBL/GenBank/DDBJ databases">
        <authorList>
            <consortium name="Molecular Ecology Group"/>
        </authorList>
    </citation>
    <scope>NUCLEOTIDE SEQUENCE</scope>
</reference>
<dbReference type="GO" id="GO:0046872">
    <property type="term" value="F:metal ion binding"/>
    <property type="evidence" value="ECO:0007669"/>
    <property type="project" value="UniProtKB-KW"/>
</dbReference>
<keyword evidence="9" id="KW-0378">Hydrolase</keyword>
<evidence type="ECO:0000256" key="6">
    <source>
        <dbReference type="ARBA" id="ARBA00022490"/>
    </source>
</evidence>
<keyword evidence="7" id="KW-0540">Nuclease</keyword>
<comment type="function">
    <text evidence="12">Transposase-derived protein that may have nuclease activity. Does not have transposase activity.</text>
</comment>
<proteinExistence type="inferred from homology"/>
<name>A0AAV2NMV3_9HYME</name>
<dbReference type="Pfam" id="PF13359">
    <property type="entry name" value="DDE_Tnp_4"/>
    <property type="match status" value="1"/>
</dbReference>
<evidence type="ECO:0000256" key="2">
    <source>
        <dbReference type="ARBA" id="ARBA00004123"/>
    </source>
</evidence>
<dbReference type="GO" id="GO:0004518">
    <property type="term" value="F:nuclease activity"/>
    <property type="evidence" value="ECO:0007669"/>
    <property type="project" value="UniProtKB-KW"/>
</dbReference>
<comment type="similarity">
    <text evidence="4">Belongs to the HARBI1 family.</text>
</comment>
<dbReference type="AlphaFoldDB" id="A0AAV2NMV3"/>
<evidence type="ECO:0000256" key="8">
    <source>
        <dbReference type="ARBA" id="ARBA00022723"/>
    </source>
</evidence>
<evidence type="ECO:0000256" key="7">
    <source>
        <dbReference type="ARBA" id="ARBA00022722"/>
    </source>
</evidence>
<dbReference type="EMBL" id="OZ034826">
    <property type="protein sequence ID" value="CAL1681035.1"/>
    <property type="molecule type" value="Genomic_DNA"/>
</dbReference>
<dbReference type="Proteomes" id="UP001497644">
    <property type="component" value="Chromosome 3"/>
</dbReference>
<dbReference type="GO" id="GO:0005737">
    <property type="term" value="C:cytoplasm"/>
    <property type="evidence" value="ECO:0007669"/>
    <property type="project" value="UniProtKB-SubCell"/>
</dbReference>
<dbReference type="InterPro" id="IPR026103">
    <property type="entry name" value="HARBI1_animal"/>
</dbReference>
<evidence type="ECO:0000313" key="14">
    <source>
        <dbReference type="EMBL" id="CAL1681035.1"/>
    </source>
</evidence>
<dbReference type="GO" id="GO:0005634">
    <property type="term" value="C:nucleus"/>
    <property type="evidence" value="ECO:0007669"/>
    <property type="project" value="UniProtKB-SubCell"/>
</dbReference>
<dbReference type="PANTHER" id="PTHR22930">
    <property type="match status" value="1"/>
</dbReference>
<evidence type="ECO:0000256" key="12">
    <source>
        <dbReference type="ARBA" id="ARBA00045850"/>
    </source>
</evidence>
<comment type="cofactor">
    <cofactor evidence="1">
        <name>a divalent metal cation</name>
        <dbReference type="ChEBI" id="CHEBI:60240"/>
    </cofactor>
</comment>
<keyword evidence="8" id="KW-0479">Metal-binding</keyword>
<evidence type="ECO:0000256" key="5">
    <source>
        <dbReference type="ARBA" id="ARBA00015519"/>
    </source>
</evidence>
<dbReference type="InterPro" id="IPR027806">
    <property type="entry name" value="HARBI1_dom"/>
</dbReference>
<protein>
    <recommendedName>
        <fullName evidence="5">Putative nuclease HARBI1</fullName>
    </recommendedName>
    <alternativeName>
        <fullName evidence="11">Harbinger transposase-derived nuclease</fullName>
    </alternativeName>
</protein>
<dbReference type="PRINTS" id="PR02086">
    <property type="entry name" value="PUTNUCHARBI1"/>
</dbReference>
<feature type="domain" description="DDE Tnp4" evidence="13">
    <location>
        <begin position="177"/>
        <end position="331"/>
    </location>
</feature>
<evidence type="ECO:0000259" key="13">
    <source>
        <dbReference type="Pfam" id="PF13359"/>
    </source>
</evidence>
<comment type="subcellular location">
    <subcellularLocation>
        <location evidence="3">Cytoplasm</location>
    </subcellularLocation>
    <subcellularLocation>
        <location evidence="2">Nucleus</location>
    </subcellularLocation>
</comment>
<evidence type="ECO:0000313" key="15">
    <source>
        <dbReference type="Proteomes" id="UP001497644"/>
    </source>
</evidence>
<gene>
    <name evidence="14" type="ORF">LPLAT_LOCUS7195</name>
</gene>